<protein>
    <submittedName>
        <fullName evidence="2">Uncharacterized protein ORF13</fullName>
    </submittedName>
</protein>
<reference evidence="2" key="1">
    <citation type="submission" date="2009-10" db="EMBL/GenBank/DDBJ databases">
        <title>A Zn(II)2Cys6 transcription regulator encoded by the AMT gene cluster negatively controls AM-toxin production in the apple pathotype of Alternaria alternata.</title>
        <authorList>
            <person name="Harimoto Y."/>
            <person name="Kodama M."/>
            <person name="Yamamoto M."/>
            <person name="Otani H."/>
            <person name="Tsuge T."/>
        </authorList>
    </citation>
    <scope>NUCLEOTIDE SEQUENCE</scope>
    <source>
        <strain evidence="2">NBRC 8984</strain>
    </source>
</reference>
<evidence type="ECO:0000256" key="1">
    <source>
        <dbReference type="SAM" id="MobiDB-lite"/>
    </source>
</evidence>
<organism evidence="2">
    <name type="scientific">Alternaria alternata</name>
    <name type="common">Alternaria rot fungus</name>
    <name type="synonym">Torula alternata</name>
    <dbReference type="NCBI Taxonomy" id="5599"/>
    <lineage>
        <taxon>Eukaryota</taxon>
        <taxon>Fungi</taxon>
        <taxon>Dikarya</taxon>
        <taxon>Ascomycota</taxon>
        <taxon>Pezizomycotina</taxon>
        <taxon>Dothideomycetes</taxon>
        <taxon>Pleosporomycetidae</taxon>
        <taxon>Pleosporales</taxon>
        <taxon>Pleosporineae</taxon>
        <taxon>Pleosporaceae</taxon>
        <taxon>Alternaria</taxon>
        <taxon>Alternaria sect. Alternaria</taxon>
        <taxon>Alternaria alternata complex</taxon>
    </lineage>
</organism>
<gene>
    <name evidence="2" type="primary">ORF13</name>
</gene>
<dbReference type="AlphaFoldDB" id="C9K7F6"/>
<feature type="compositionally biased region" description="Polar residues" evidence="1">
    <location>
        <begin position="584"/>
        <end position="600"/>
    </location>
</feature>
<feature type="region of interest" description="Disordered" evidence="1">
    <location>
        <begin position="402"/>
        <end position="431"/>
    </location>
</feature>
<accession>C9K7F6</accession>
<feature type="compositionally biased region" description="Acidic residues" evidence="1">
    <location>
        <begin position="135"/>
        <end position="162"/>
    </location>
</feature>
<feature type="region of interest" description="Disordered" evidence="1">
    <location>
        <begin position="576"/>
        <end position="600"/>
    </location>
</feature>
<proteinExistence type="predicted"/>
<feature type="region of interest" description="Disordered" evidence="1">
    <location>
        <begin position="57"/>
        <end position="169"/>
    </location>
</feature>
<feature type="compositionally biased region" description="Basic and acidic residues" evidence="1">
    <location>
        <begin position="402"/>
        <end position="412"/>
    </location>
</feature>
<evidence type="ECO:0000313" key="2">
    <source>
        <dbReference type="EMBL" id="BAI44780.1"/>
    </source>
</evidence>
<name>C9K7F6_ALTAL</name>
<dbReference type="EMBL" id="AB525199">
    <property type="protein sequence ID" value="BAI44780.1"/>
    <property type="molecule type" value="Genomic_DNA"/>
</dbReference>
<sequence length="600" mass="67921">MQSRDSRTPSAPKTCEASRIRQIIGIACFFGVDVLIDSKLRPRLQIMGPKRVRVATQPFEQGVNPGEPRLSKKRKQSSRHTAPIQATPKKSARRTGSASAGGLASPPPTLPRNQSPLFEPEPPHTQSAVTIQAEDIIDGEDDDLEEEEDEDGGNGGVEEEQELPNLPSSPIPIVSPFVHVRWRACFGDMEKNAITTAYNVARDKKFDDLFEFELWDWVDRVVDDLKPRKVKKPTLCAVVYLARQLKRDRAIKALRRGDLEDWYALKELVKAIDEAANEYIHVDFDLMLAEELNEAPRAAIIGASARARPVTATMIQEDGIAGVLAAERAGGGHAIGLRDRWRCIDKHCSNFPYSCWLRPGTVSRFENHLPINGNIIAIWARDIHNRVATYDDPTDDVKLAILRQKDRADHEKNRRKRSNRGGNNSGSSGDEDIKSLTKLLIVGQLNQMNREPLREIQPQARNTNLSPQASPSASAWVPIEYEHIKEILEHTENFWSSMRREYPHWDAEFEDLYETVVTKGNLNINMLFREGIGDSWTRDLALGPGWLLYITDYALKWQKSYTGLQDYQIRRVERAKKRDKKVQARNQRQPTSSVVGSDDE</sequence>